<accession>A0ABQ5SE77</accession>
<name>A0ABQ5SE77_9CHLO</name>
<reference evidence="2 3" key="1">
    <citation type="journal article" date="2023" name="IScience">
        <title>Expanded male sex-determining region conserved during the evolution of homothallism in the green alga Volvox.</title>
        <authorList>
            <person name="Yamamoto K."/>
            <person name="Matsuzaki R."/>
            <person name="Mahakham W."/>
            <person name="Heman W."/>
            <person name="Sekimoto H."/>
            <person name="Kawachi M."/>
            <person name="Minakuchi Y."/>
            <person name="Toyoda A."/>
            <person name="Nozaki H."/>
        </authorList>
    </citation>
    <scope>NUCLEOTIDE SEQUENCE [LARGE SCALE GENOMIC DNA]</scope>
    <source>
        <strain evidence="2 3">NIES-4468</strain>
    </source>
</reference>
<keyword evidence="1" id="KW-0472">Membrane</keyword>
<protein>
    <submittedName>
        <fullName evidence="2">Uncharacterized protein</fullName>
    </submittedName>
</protein>
<proteinExistence type="predicted"/>
<keyword evidence="1" id="KW-0812">Transmembrane</keyword>
<feature type="transmembrane region" description="Helical" evidence="1">
    <location>
        <begin position="72"/>
        <end position="94"/>
    </location>
</feature>
<evidence type="ECO:0000313" key="2">
    <source>
        <dbReference type="EMBL" id="GLI67946.1"/>
    </source>
</evidence>
<keyword evidence="1" id="KW-1133">Transmembrane helix</keyword>
<dbReference type="EMBL" id="BSDZ01000079">
    <property type="protein sequence ID" value="GLI67946.1"/>
    <property type="molecule type" value="Genomic_DNA"/>
</dbReference>
<evidence type="ECO:0000313" key="3">
    <source>
        <dbReference type="Proteomes" id="UP001165090"/>
    </source>
</evidence>
<sequence length="139" mass="15687">MTMSSCCDLAERAASSAGAGPRVVVMRREAIPAELLLVREDASKYARGVVQTREQMKEAQRDIQWAQKREHLFAAVAASFHLVSFAINLAFWGFEGLPPDRYWPNSPRIRLQIRPGRYGNVDGTQRVYMDYLARTEGAL</sequence>
<evidence type="ECO:0000256" key="1">
    <source>
        <dbReference type="SAM" id="Phobius"/>
    </source>
</evidence>
<comment type="caution">
    <text evidence="2">The sequence shown here is derived from an EMBL/GenBank/DDBJ whole genome shotgun (WGS) entry which is preliminary data.</text>
</comment>
<keyword evidence="3" id="KW-1185">Reference proteome</keyword>
<gene>
    <name evidence="2" type="ORF">VaNZ11_012277</name>
</gene>
<organism evidence="2 3">
    <name type="scientific">Volvox africanus</name>
    <dbReference type="NCBI Taxonomy" id="51714"/>
    <lineage>
        <taxon>Eukaryota</taxon>
        <taxon>Viridiplantae</taxon>
        <taxon>Chlorophyta</taxon>
        <taxon>core chlorophytes</taxon>
        <taxon>Chlorophyceae</taxon>
        <taxon>CS clade</taxon>
        <taxon>Chlamydomonadales</taxon>
        <taxon>Volvocaceae</taxon>
        <taxon>Volvox</taxon>
    </lineage>
</organism>
<dbReference type="Proteomes" id="UP001165090">
    <property type="component" value="Unassembled WGS sequence"/>
</dbReference>